<keyword evidence="3" id="KW-0378">Hydrolase</keyword>
<dbReference type="Proteomes" id="UP001224775">
    <property type="component" value="Unassembled WGS sequence"/>
</dbReference>
<proteinExistence type="predicted"/>
<comment type="caution">
    <text evidence="3">The sequence shown here is derived from an EMBL/GenBank/DDBJ whole genome shotgun (WGS) entry which is preliminary data.</text>
</comment>
<dbReference type="InterPro" id="IPR029052">
    <property type="entry name" value="Metallo-depent_PP-like"/>
</dbReference>
<evidence type="ECO:0000259" key="2">
    <source>
        <dbReference type="Pfam" id="PF00149"/>
    </source>
</evidence>
<dbReference type="GO" id="GO:0016787">
    <property type="term" value="F:hydrolase activity"/>
    <property type="evidence" value="ECO:0007669"/>
    <property type="project" value="UniProtKB-KW"/>
</dbReference>
<dbReference type="Gene3D" id="3.60.21.10">
    <property type="match status" value="1"/>
</dbReference>
<evidence type="ECO:0000256" key="1">
    <source>
        <dbReference type="SAM" id="MobiDB-lite"/>
    </source>
</evidence>
<feature type="region of interest" description="Disordered" evidence="1">
    <location>
        <begin position="231"/>
        <end position="307"/>
    </location>
</feature>
<dbReference type="InterPro" id="IPR051693">
    <property type="entry name" value="UPF0046_metallophosphoest"/>
</dbReference>
<dbReference type="PANTHER" id="PTHR12905">
    <property type="entry name" value="METALLOPHOSPHOESTERASE"/>
    <property type="match status" value="1"/>
</dbReference>
<reference evidence="3" key="1">
    <citation type="submission" date="2023-06" db="EMBL/GenBank/DDBJ databases">
        <title>Survivors Of The Sea: Transcriptome response of Skeletonema marinoi to long-term dormancy.</title>
        <authorList>
            <person name="Pinder M.I.M."/>
            <person name="Kourtchenko O."/>
            <person name="Robertson E.K."/>
            <person name="Larsson T."/>
            <person name="Maumus F."/>
            <person name="Osuna-Cruz C.M."/>
            <person name="Vancaester E."/>
            <person name="Stenow R."/>
            <person name="Vandepoele K."/>
            <person name="Ploug H."/>
            <person name="Bruchert V."/>
            <person name="Godhe A."/>
            <person name="Topel M."/>
        </authorList>
    </citation>
    <scope>NUCLEOTIDE SEQUENCE</scope>
    <source>
        <strain evidence="3">R05AC</strain>
    </source>
</reference>
<dbReference type="PANTHER" id="PTHR12905:SF0">
    <property type="entry name" value="CALCINEURIN-LIKE PHOSPHOESTERASE DOMAIN-CONTAINING PROTEIN"/>
    <property type="match status" value="1"/>
</dbReference>
<name>A0AAD9DF29_9STRA</name>
<evidence type="ECO:0000313" key="3">
    <source>
        <dbReference type="EMBL" id="KAK1745286.1"/>
    </source>
</evidence>
<organism evidence="3 4">
    <name type="scientific">Skeletonema marinoi</name>
    <dbReference type="NCBI Taxonomy" id="267567"/>
    <lineage>
        <taxon>Eukaryota</taxon>
        <taxon>Sar</taxon>
        <taxon>Stramenopiles</taxon>
        <taxon>Ochrophyta</taxon>
        <taxon>Bacillariophyta</taxon>
        <taxon>Coscinodiscophyceae</taxon>
        <taxon>Thalassiosirophycidae</taxon>
        <taxon>Thalassiosirales</taxon>
        <taxon>Skeletonemataceae</taxon>
        <taxon>Skeletonema</taxon>
        <taxon>Skeletonema marinoi-dohrnii complex</taxon>
    </lineage>
</organism>
<feature type="compositionally biased region" description="Polar residues" evidence="1">
    <location>
        <begin position="292"/>
        <end position="305"/>
    </location>
</feature>
<keyword evidence="4" id="KW-1185">Reference proteome</keyword>
<protein>
    <submittedName>
        <fullName evidence="3">Metallophosphoesterase family protein</fullName>
        <ecNumber evidence="3">3.1.-.-</ecNumber>
    </submittedName>
</protein>
<feature type="domain" description="Calcineurin-like phosphoesterase" evidence="2">
    <location>
        <begin position="509"/>
        <end position="699"/>
    </location>
</feature>
<accession>A0AAD9DF29</accession>
<dbReference type="InterPro" id="IPR004843">
    <property type="entry name" value="Calcineurin-like_PHP"/>
</dbReference>
<evidence type="ECO:0000313" key="4">
    <source>
        <dbReference type="Proteomes" id="UP001224775"/>
    </source>
</evidence>
<gene>
    <name evidence="3" type="ORF">QTG54_004577</name>
</gene>
<dbReference type="Pfam" id="PF00149">
    <property type="entry name" value="Metallophos"/>
    <property type="match status" value="1"/>
</dbReference>
<feature type="compositionally biased region" description="Polar residues" evidence="1">
    <location>
        <begin position="258"/>
        <end position="270"/>
    </location>
</feature>
<dbReference type="EC" id="3.1.-.-" evidence="3"/>
<dbReference type="AlphaFoldDB" id="A0AAD9DF29"/>
<dbReference type="SUPFAM" id="SSF56300">
    <property type="entry name" value="Metallo-dependent phosphatases"/>
    <property type="match status" value="1"/>
</dbReference>
<sequence>MPTLPVSSSDRETSDEFYSTSRIISTPMVVMDVENIRGATSFRISHEALLSRIRLWREDRLAMASTPSSDDNDGGCNLLEPLVWVCDHGISPSIHHYSLFPNENDEITLPHNFGAIFSGGRTADDVIVDLVHLRCGGSPSFYNDKQGNDDIDSVDMDDDDNLQVFADSGDMTRNTTIVITGDARLISRCQQARRQGSSLSDVIFVEPASLLQQLERYRTNPQDEETLFGEAFSQAPAHRVRVPPPSDGSGKSKDGKTASMTSFKSSSIAAQQHAKFQARFQNKEEAQEDTIEQPQTSTLDVTDNNSNEDEVDTQAASIAAQLKTEQIRRQMLLSDAYYLARPSKARGRKSQSSMAAIHAKYQDRNISKKQQKKLYAKRFSKKRKEDMAEAAMKRKELATKLQRNLERASKVRFNEVDESNIIDQPRSVQGGAELLETLLGWFEERRLMIGNKDIGPILQKAEQNDPTSLLGLNSGQVGSDDKFDPLGSVVAVPLRDGQDQSGSNVAPLRMVVISDTHGFEGALSKFASEEDGNPHSNDFLLPHADVLLHCGDFAASGSRKTQRAAARRLDEFLARQTHIPEKIVIKGNHDPDSTAKVLFPGSKAVYVRSSSTISVNGVHIALEPFSRRMAYRNSRRQSASASSAASSFPKCDILVSHEPPKHVLDLTYHGFSAGSFYLKDLVERAEHKPRLWLCGHIHESRGIVTKQFQPNEEVESDSTIVINASNANSGRANRIVSGAVVVEVERLSSKIDGNQSAESTLQSRKIDFDDYLVSPPANGDLNAAGMDGMEVNDYVSRPGVRRRKGIPLSARQKMKQVRSTLVQSQKESA</sequence>
<dbReference type="EMBL" id="JATAAI010000006">
    <property type="protein sequence ID" value="KAK1745286.1"/>
    <property type="molecule type" value="Genomic_DNA"/>
</dbReference>